<dbReference type="AlphaFoldDB" id="A0A655X008"/>
<reference evidence="1 2" key="1">
    <citation type="submission" date="2015-07" db="EMBL/GenBank/DDBJ databases">
        <authorList>
            <consortium name="Pathogen Informatics"/>
        </authorList>
    </citation>
    <scope>NUCLEOTIDE SEQUENCE [LARGE SCALE GENOMIC DNA]</scope>
    <source>
        <strain evidence="1 2">A316</strain>
    </source>
</reference>
<proteinExistence type="predicted"/>
<gene>
    <name evidence="1" type="ORF">ERS013200_00082</name>
</gene>
<organism evidence="1 2">
    <name type="scientific">Vibrio cholerae</name>
    <dbReference type="NCBI Taxonomy" id="666"/>
    <lineage>
        <taxon>Bacteria</taxon>
        <taxon>Pseudomonadati</taxon>
        <taxon>Pseudomonadota</taxon>
        <taxon>Gammaproteobacteria</taxon>
        <taxon>Vibrionales</taxon>
        <taxon>Vibrionaceae</taxon>
        <taxon>Vibrio</taxon>
    </lineage>
</organism>
<name>A0A655X008_VIBCL</name>
<evidence type="ECO:0000313" key="1">
    <source>
        <dbReference type="EMBL" id="CSB93485.1"/>
    </source>
</evidence>
<evidence type="ECO:0000313" key="2">
    <source>
        <dbReference type="Proteomes" id="UP000041770"/>
    </source>
</evidence>
<dbReference type="Proteomes" id="UP000041770">
    <property type="component" value="Unassembled WGS sequence"/>
</dbReference>
<dbReference type="EMBL" id="CWQY01000001">
    <property type="protein sequence ID" value="CSB93485.1"/>
    <property type="molecule type" value="Genomic_DNA"/>
</dbReference>
<accession>A0A655X008</accession>
<protein>
    <submittedName>
        <fullName evidence="1">Uncharacterized protein</fullName>
    </submittedName>
</protein>
<sequence length="66" mass="7790">MDTLCIICCRGFTRTDCPDWFVSDDRAVQCFNAVSIDHCVDLASTYRFCFARFVLRFSFTDTEDWR</sequence>